<dbReference type="AlphaFoldDB" id="A0A0R2L3M2"/>
<comment type="caution">
    <text evidence="16">The sequence shown here is derived from an EMBL/GenBank/DDBJ whole genome shotgun (WGS) entry which is preliminary data.</text>
</comment>
<evidence type="ECO:0000256" key="8">
    <source>
        <dbReference type="ARBA" id="ARBA00022777"/>
    </source>
</evidence>
<evidence type="ECO:0000256" key="6">
    <source>
        <dbReference type="ARBA" id="ARBA00022723"/>
    </source>
</evidence>
<dbReference type="CDD" id="cd04413">
    <property type="entry name" value="NDPk_I"/>
    <property type="match status" value="1"/>
</dbReference>
<keyword evidence="5" id="KW-0808">Transferase</keyword>
<dbReference type="InterPro" id="IPR034907">
    <property type="entry name" value="NDK-like_dom"/>
</dbReference>
<evidence type="ECO:0000256" key="5">
    <source>
        <dbReference type="ARBA" id="ARBA00022679"/>
    </source>
</evidence>
<evidence type="ECO:0000256" key="1">
    <source>
        <dbReference type="ARBA" id="ARBA00001946"/>
    </source>
</evidence>
<comment type="similarity">
    <text evidence="2 12 13">Belongs to the NDK family.</text>
</comment>
<keyword evidence="10" id="KW-0460">Magnesium</keyword>
<gene>
    <name evidence="15" type="primary">ndk</name>
    <name evidence="16" type="ORF">IV55_GL001713</name>
    <name evidence="15" type="ORF">LSI01_15890</name>
</gene>
<dbReference type="Gene3D" id="3.30.70.141">
    <property type="entry name" value="Nucleoside diphosphate kinase-like domain"/>
    <property type="match status" value="1"/>
</dbReference>
<evidence type="ECO:0000256" key="11">
    <source>
        <dbReference type="ARBA" id="ARBA00023080"/>
    </source>
</evidence>
<dbReference type="GO" id="GO:0006183">
    <property type="term" value="P:GTP biosynthetic process"/>
    <property type="evidence" value="ECO:0007669"/>
    <property type="project" value="InterPro"/>
</dbReference>
<dbReference type="OrthoDB" id="9801161at2"/>
<dbReference type="SMART" id="SM00562">
    <property type="entry name" value="NDK"/>
    <property type="match status" value="1"/>
</dbReference>
<dbReference type="EMBL" id="BJUD01000042">
    <property type="protein sequence ID" value="GEK29278.1"/>
    <property type="molecule type" value="Genomic_DNA"/>
</dbReference>
<dbReference type="GO" id="GO:0046872">
    <property type="term" value="F:metal ion binding"/>
    <property type="evidence" value="ECO:0007669"/>
    <property type="project" value="UniProtKB-KW"/>
</dbReference>
<dbReference type="InterPro" id="IPR001564">
    <property type="entry name" value="Nucleoside_diP_kinase"/>
</dbReference>
<evidence type="ECO:0000256" key="4">
    <source>
        <dbReference type="ARBA" id="ARBA00017632"/>
    </source>
</evidence>
<evidence type="ECO:0000256" key="2">
    <source>
        <dbReference type="ARBA" id="ARBA00008142"/>
    </source>
</evidence>
<keyword evidence="7" id="KW-0547">Nucleotide-binding</keyword>
<dbReference type="PROSITE" id="PS51374">
    <property type="entry name" value="NDPK_LIKE"/>
    <property type="match status" value="1"/>
</dbReference>
<keyword evidence="9" id="KW-0067">ATP-binding</keyword>
<evidence type="ECO:0000313" key="15">
    <source>
        <dbReference type="EMBL" id="GEK29278.1"/>
    </source>
</evidence>
<dbReference type="NCBIfam" id="NF001908">
    <property type="entry name" value="PRK00668.1"/>
    <property type="match status" value="1"/>
</dbReference>
<dbReference type="Proteomes" id="UP000321429">
    <property type="component" value="Unassembled WGS sequence"/>
</dbReference>
<dbReference type="PRINTS" id="PR01243">
    <property type="entry name" value="NUCDPKINASE"/>
</dbReference>
<reference evidence="16 17" key="1">
    <citation type="journal article" date="2015" name="Genome Announc.">
        <title>Expanding the biotechnology potential of lactobacilli through comparative genomics of 213 strains and associated genera.</title>
        <authorList>
            <person name="Sun Z."/>
            <person name="Harris H.M."/>
            <person name="McCann A."/>
            <person name="Guo C."/>
            <person name="Argimon S."/>
            <person name="Zhang W."/>
            <person name="Yang X."/>
            <person name="Jeffery I.B."/>
            <person name="Cooney J.C."/>
            <person name="Kagawa T.F."/>
            <person name="Liu W."/>
            <person name="Song Y."/>
            <person name="Salvetti E."/>
            <person name="Wrobel A."/>
            <person name="Rasinkangas P."/>
            <person name="Parkhill J."/>
            <person name="Rea M.C."/>
            <person name="O'Sullivan O."/>
            <person name="Ritari J."/>
            <person name="Douillard F.P."/>
            <person name="Paul Ross R."/>
            <person name="Yang R."/>
            <person name="Briner A.E."/>
            <person name="Felis G.E."/>
            <person name="de Vos W.M."/>
            <person name="Barrangou R."/>
            <person name="Klaenhammer T.R."/>
            <person name="Caufield P.W."/>
            <person name="Cui Y."/>
            <person name="Zhang H."/>
            <person name="O'Toole P.W."/>
        </authorList>
    </citation>
    <scope>NUCLEOTIDE SEQUENCE [LARGE SCALE GENOMIC DNA]</scope>
    <source>
        <strain evidence="16 17">DSM 22696</strain>
    </source>
</reference>
<keyword evidence="17" id="KW-1185">Reference proteome</keyword>
<evidence type="ECO:0000313" key="16">
    <source>
        <dbReference type="EMBL" id="KRN96032.1"/>
    </source>
</evidence>
<evidence type="ECO:0000256" key="10">
    <source>
        <dbReference type="ARBA" id="ARBA00022842"/>
    </source>
</evidence>
<keyword evidence="11" id="KW-0546">Nucleotide metabolism</keyword>
<accession>A0A0R2L3M2</accession>
<evidence type="ECO:0000256" key="13">
    <source>
        <dbReference type="RuleBase" id="RU004011"/>
    </source>
</evidence>
<evidence type="ECO:0000256" key="12">
    <source>
        <dbReference type="PROSITE-ProRule" id="PRU00706"/>
    </source>
</evidence>
<comment type="caution">
    <text evidence="12">Lacks conserved residue(s) required for the propagation of feature annotation.</text>
</comment>
<evidence type="ECO:0000259" key="14">
    <source>
        <dbReference type="SMART" id="SM00562"/>
    </source>
</evidence>
<evidence type="ECO:0000256" key="9">
    <source>
        <dbReference type="ARBA" id="ARBA00022840"/>
    </source>
</evidence>
<dbReference type="PATRIC" id="fig|348151.3.peg.1765"/>
<dbReference type="GO" id="GO:0006228">
    <property type="term" value="P:UTP biosynthetic process"/>
    <property type="evidence" value="ECO:0007669"/>
    <property type="project" value="InterPro"/>
</dbReference>
<dbReference type="FunFam" id="3.30.70.141:FF:000003">
    <property type="entry name" value="Nucleoside diphosphate kinase"/>
    <property type="match status" value="1"/>
</dbReference>
<dbReference type="Proteomes" id="UP000051139">
    <property type="component" value="Unassembled WGS sequence"/>
</dbReference>
<dbReference type="Pfam" id="PF00334">
    <property type="entry name" value="NDK"/>
    <property type="match status" value="1"/>
</dbReference>
<dbReference type="InterPro" id="IPR036850">
    <property type="entry name" value="NDK-like_dom_sf"/>
</dbReference>
<name>A0A0R2L3M2_9LACO</name>
<dbReference type="STRING" id="348151.IV55_GL001713"/>
<evidence type="ECO:0000313" key="18">
    <source>
        <dbReference type="Proteomes" id="UP000321429"/>
    </source>
</evidence>
<dbReference type="EMBL" id="JQCB01000006">
    <property type="protein sequence ID" value="KRN96032.1"/>
    <property type="molecule type" value="Genomic_DNA"/>
</dbReference>
<feature type="domain" description="Nucleoside diphosphate kinase-like" evidence="14">
    <location>
        <begin position="3"/>
        <end position="145"/>
    </location>
</feature>
<evidence type="ECO:0000256" key="7">
    <source>
        <dbReference type="ARBA" id="ARBA00022741"/>
    </source>
</evidence>
<evidence type="ECO:0000256" key="3">
    <source>
        <dbReference type="ARBA" id="ARBA00012966"/>
    </source>
</evidence>
<dbReference type="RefSeq" id="WP_057810241.1">
    <property type="nucleotide sequence ID" value="NZ_BJUD01000042.1"/>
</dbReference>
<keyword evidence="8 16" id="KW-0418">Kinase</keyword>
<reference evidence="15 18" key="2">
    <citation type="submission" date="2019-07" db="EMBL/GenBank/DDBJ databases">
        <title>Whole genome shotgun sequence of Lactobacillus siliginis NBRC 101315.</title>
        <authorList>
            <person name="Hosoyama A."/>
            <person name="Uohara A."/>
            <person name="Ohji S."/>
            <person name="Ichikawa N."/>
        </authorList>
    </citation>
    <scope>NUCLEOTIDE SEQUENCE [LARGE SCALE GENOMIC DNA]</scope>
    <source>
        <strain evidence="15 18">NBRC 101315</strain>
    </source>
</reference>
<proteinExistence type="inferred from homology"/>
<comment type="cofactor">
    <cofactor evidence="1">
        <name>Mg(2+)</name>
        <dbReference type="ChEBI" id="CHEBI:18420"/>
    </cofactor>
</comment>
<protein>
    <recommendedName>
        <fullName evidence="4">Nucleoside diphosphate kinase</fullName>
        <ecNumber evidence="3">2.7.4.6</ecNumber>
    </recommendedName>
</protein>
<evidence type="ECO:0000313" key="17">
    <source>
        <dbReference type="Proteomes" id="UP000051139"/>
    </source>
</evidence>
<dbReference type="PANTHER" id="PTHR11349">
    <property type="entry name" value="NUCLEOSIDE DIPHOSPHATE KINASE"/>
    <property type="match status" value="1"/>
</dbReference>
<keyword evidence="6" id="KW-0479">Metal-binding</keyword>
<dbReference type="GO" id="GO:0005524">
    <property type="term" value="F:ATP binding"/>
    <property type="evidence" value="ECO:0007669"/>
    <property type="project" value="UniProtKB-KW"/>
</dbReference>
<organism evidence="16 17">
    <name type="scientific">Furfurilactobacillus siliginis</name>
    <dbReference type="NCBI Taxonomy" id="348151"/>
    <lineage>
        <taxon>Bacteria</taxon>
        <taxon>Bacillati</taxon>
        <taxon>Bacillota</taxon>
        <taxon>Bacilli</taxon>
        <taxon>Lactobacillales</taxon>
        <taxon>Lactobacillaceae</taxon>
        <taxon>Furfurilactobacillus</taxon>
    </lineage>
</organism>
<sequence length="145" mass="15531">MSTEQTLILVKPDGVAAGHIGDVISRLEGKGYVIAGLKVVAKATDAQLRQHYADKVTKAYFPELVDYMQSGPLVAIIAEGVNVVAAFRQIAGVTNPDEAAPGSIRGDYGRSWADGAIRNVVHSSDSPEAAKHEMQIWFPELNLNS</sequence>
<dbReference type="GO" id="GO:0006241">
    <property type="term" value="P:CTP biosynthetic process"/>
    <property type="evidence" value="ECO:0007669"/>
    <property type="project" value="InterPro"/>
</dbReference>
<dbReference type="GO" id="GO:0004550">
    <property type="term" value="F:nucleoside diphosphate kinase activity"/>
    <property type="evidence" value="ECO:0007669"/>
    <property type="project" value="UniProtKB-EC"/>
</dbReference>
<dbReference type="EC" id="2.7.4.6" evidence="3"/>
<dbReference type="SUPFAM" id="SSF54919">
    <property type="entry name" value="Nucleoside diphosphate kinase, NDK"/>
    <property type="match status" value="1"/>
</dbReference>